<keyword evidence="5" id="KW-0464">Manganese</keyword>
<proteinExistence type="inferred from homology"/>
<dbReference type="InterPro" id="IPR002048">
    <property type="entry name" value="EF_hand_dom"/>
</dbReference>
<reference evidence="7 8" key="1">
    <citation type="submission" date="2024-02" db="EMBL/GenBank/DDBJ databases">
        <authorList>
            <person name="Chen Y."/>
            <person name="Shah S."/>
            <person name="Dougan E. K."/>
            <person name="Thang M."/>
            <person name="Chan C."/>
        </authorList>
    </citation>
    <scope>NUCLEOTIDE SEQUENCE [LARGE SCALE GENOMIC DNA]</scope>
</reference>
<dbReference type="InterPro" id="IPR004843">
    <property type="entry name" value="Calcineurin-like_PHP"/>
</dbReference>
<keyword evidence="8" id="KW-1185">Reference proteome</keyword>
<dbReference type="Pfam" id="PF00149">
    <property type="entry name" value="Metallophos"/>
    <property type="match status" value="1"/>
</dbReference>
<organism evidence="7 8">
    <name type="scientific">Durusdinium trenchii</name>
    <dbReference type="NCBI Taxonomy" id="1381693"/>
    <lineage>
        <taxon>Eukaryota</taxon>
        <taxon>Sar</taxon>
        <taxon>Alveolata</taxon>
        <taxon>Dinophyceae</taxon>
        <taxon>Suessiales</taxon>
        <taxon>Symbiodiniaceae</taxon>
        <taxon>Durusdinium</taxon>
    </lineage>
</organism>
<dbReference type="EMBL" id="CAXAMN010013903">
    <property type="protein sequence ID" value="CAK9042065.1"/>
    <property type="molecule type" value="Genomic_DNA"/>
</dbReference>
<evidence type="ECO:0000256" key="2">
    <source>
        <dbReference type="ARBA" id="ARBA00008294"/>
    </source>
</evidence>
<dbReference type="Gene3D" id="1.10.238.10">
    <property type="entry name" value="EF-hand"/>
    <property type="match status" value="1"/>
</dbReference>
<protein>
    <recommendedName>
        <fullName evidence="6">EF-hand domain-containing protein</fullName>
    </recommendedName>
</protein>
<dbReference type="SMART" id="SM00054">
    <property type="entry name" value="EFh"/>
    <property type="match status" value="3"/>
</dbReference>
<dbReference type="SMART" id="SM00156">
    <property type="entry name" value="PP2Ac"/>
    <property type="match status" value="1"/>
</dbReference>
<dbReference type="InterPro" id="IPR051134">
    <property type="entry name" value="PPP_phosphatase"/>
</dbReference>
<dbReference type="InterPro" id="IPR011992">
    <property type="entry name" value="EF-hand-dom_pair"/>
</dbReference>
<dbReference type="PROSITE" id="PS00018">
    <property type="entry name" value="EF_HAND_1"/>
    <property type="match status" value="3"/>
</dbReference>
<name>A0ABP0LVC3_9DINO</name>
<evidence type="ECO:0000313" key="7">
    <source>
        <dbReference type="EMBL" id="CAK9042065.1"/>
    </source>
</evidence>
<evidence type="ECO:0000256" key="4">
    <source>
        <dbReference type="ARBA" id="ARBA00022837"/>
    </source>
</evidence>
<dbReference type="InterPro" id="IPR006186">
    <property type="entry name" value="Ser/Thr-sp_prot-phosphatase"/>
</dbReference>
<dbReference type="PROSITE" id="PS50222">
    <property type="entry name" value="EF_HAND_2"/>
    <property type="match status" value="3"/>
</dbReference>
<dbReference type="SUPFAM" id="SSF56300">
    <property type="entry name" value="Metallo-dependent phosphatases"/>
    <property type="match status" value="1"/>
</dbReference>
<dbReference type="PANTHER" id="PTHR45668:SF5">
    <property type="entry name" value="SERINE_THREONINE-PROTEIN PHOSPHATASE 5"/>
    <property type="match status" value="1"/>
</dbReference>
<evidence type="ECO:0000256" key="5">
    <source>
        <dbReference type="ARBA" id="ARBA00023211"/>
    </source>
</evidence>
<evidence type="ECO:0000259" key="6">
    <source>
        <dbReference type="PROSITE" id="PS50222"/>
    </source>
</evidence>
<feature type="domain" description="EF-hand" evidence="6">
    <location>
        <begin position="748"/>
        <end position="783"/>
    </location>
</feature>
<dbReference type="PANTHER" id="PTHR45668">
    <property type="entry name" value="SERINE/THREONINE-PROTEIN PHOSPHATASE 5-RELATED"/>
    <property type="match status" value="1"/>
</dbReference>
<dbReference type="InterPro" id="IPR018247">
    <property type="entry name" value="EF_Hand_1_Ca_BS"/>
</dbReference>
<dbReference type="SUPFAM" id="SSF47473">
    <property type="entry name" value="EF-hand"/>
    <property type="match status" value="1"/>
</dbReference>
<dbReference type="Gene3D" id="3.60.21.10">
    <property type="match status" value="1"/>
</dbReference>
<evidence type="ECO:0000256" key="1">
    <source>
        <dbReference type="ARBA" id="ARBA00001936"/>
    </source>
</evidence>
<comment type="similarity">
    <text evidence="2">Belongs to the PPP phosphatase family.</text>
</comment>
<gene>
    <name evidence="7" type="ORF">CCMP2556_LOCUS22448</name>
</gene>
<keyword evidence="3" id="KW-0479">Metal-binding</keyword>
<dbReference type="CDD" id="cd00051">
    <property type="entry name" value="EFh"/>
    <property type="match status" value="1"/>
</dbReference>
<comment type="cofactor">
    <cofactor evidence="1">
        <name>Mn(2+)</name>
        <dbReference type="ChEBI" id="CHEBI:29035"/>
    </cofactor>
</comment>
<feature type="domain" description="EF-hand" evidence="6">
    <location>
        <begin position="608"/>
        <end position="643"/>
    </location>
</feature>
<accession>A0ABP0LVC3</accession>
<evidence type="ECO:0000313" key="8">
    <source>
        <dbReference type="Proteomes" id="UP001642484"/>
    </source>
</evidence>
<keyword evidence="4" id="KW-0106">Calcium</keyword>
<dbReference type="InterPro" id="IPR029052">
    <property type="entry name" value="Metallo-depent_PP-like"/>
</dbReference>
<dbReference type="Pfam" id="PF13499">
    <property type="entry name" value="EF-hand_7"/>
    <property type="match status" value="1"/>
</dbReference>
<comment type="caution">
    <text evidence="7">The sequence shown here is derived from an EMBL/GenBank/DDBJ whole genome shotgun (WGS) entry which is preliminary data.</text>
</comment>
<dbReference type="PRINTS" id="PR00114">
    <property type="entry name" value="STPHPHTASE"/>
</dbReference>
<dbReference type="Proteomes" id="UP001642484">
    <property type="component" value="Unassembled WGS sequence"/>
</dbReference>
<feature type="domain" description="EF-hand" evidence="6">
    <location>
        <begin position="710"/>
        <end position="745"/>
    </location>
</feature>
<evidence type="ECO:0000256" key="3">
    <source>
        <dbReference type="ARBA" id="ARBA00022723"/>
    </source>
</evidence>
<sequence>MVANKRLRLQEPAEECPYEVGSRVVFTPPRGPARLCTVSSVTSDLGRCHIGLQSEEGSWCVPSCSSGLKKVLLPQDKAVLRRLLQGLEAKSESDALRFSSKQRKAFEALRGTERPGSKQAVPRPVPTPWSTLLSHITAGTMTWEDAHSVFQSCSNGENPLPCSLLLALVRAGKELVRWEPMLLRLSVPAGRLVILGDTHGHLKDVVHIWKTEGLPSKDLVYLFNGDICDRGDSERRGGQRALQIWASVLAYKIAAPECIYVTRGNHEDRDYWPQYGATGFSGEIEAKYDRSEADDLLDAFGELCDQLPLAAVVQEQCLVLHGGLLRCWADDPSRSLQDLEALERPLCIPENVDGRQKQLIYDATWADPQKENGLGPNDRGGEAISFGPDVTRSVLKSFGLQLLLRSHELPGRGSEEFKGRGFEWWHACEDEMEVLLKGAKGLCLSLFTASDYCGCLEGNSGARVIFDGDGFHIVEHQGWEAEHAFLQSQTEKPFDPAEGMLFEGPLERSVIEAVVERKHELLAEFMASDAPKDWLLPLESWQACCHRVLPQIPWQDLVNNKSIVPLRSGQVNYMLFLTRYQVRFSHKQGLHASFHRRMASQLFAGVLEADATLRGTLELLDPDGDGRVSAPEFAAALQRSAGGVLPTQALALYRTAAEQGGNIRVEDILGTLSVHFALTEPRATTPDTEFIPGLLDALCREVLSSGHGAGPGIMLRRFFERADRNANGYLEPKEFKDALRELPSGQHLLDEELEHLANYVDLNGDGRINYPELLRALYVRAGQGAKALLEDSLEAVHRVLHFEFARPLRSLLRRLNPAARRCSCSSFRRALHSLNSAGGASLSEVQLSCLVDSIDVDTREDEEQPNQGRFL</sequence>